<evidence type="ECO:0000313" key="4">
    <source>
        <dbReference type="EMBL" id="SFC94539.1"/>
    </source>
</evidence>
<evidence type="ECO:0000313" key="5">
    <source>
        <dbReference type="Proteomes" id="UP000183385"/>
    </source>
</evidence>
<dbReference type="CDD" id="cd05233">
    <property type="entry name" value="SDR_c"/>
    <property type="match status" value="1"/>
</dbReference>
<dbReference type="SMART" id="SM00822">
    <property type="entry name" value="PKS_KR"/>
    <property type="match status" value="1"/>
</dbReference>
<proteinExistence type="inferred from homology"/>
<dbReference type="PRINTS" id="PR00080">
    <property type="entry name" value="SDRFAMILY"/>
</dbReference>
<accession>A0AAQ1KFZ0</accession>
<dbReference type="PRINTS" id="PR00081">
    <property type="entry name" value="GDHRDH"/>
</dbReference>
<organism evidence="4 5">
    <name type="scientific">Pseudomonas citronellolis</name>
    <dbReference type="NCBI Taxonomy" id="53408"/>
    <lineage>
        <taxon>Bacteria</taxon>
        <taxon>Pseudomonadati</taxon>
        <taxon>Pseudomonadota</taxon>
        <taxon>Gammaproteobacteria</taxon>
        <taxon>Pseudomonadales</taxon>
        <taxon>Pseudomonadaceae</taxon>
        <taxon>Pseudomonas</taxon>
    </lineage>
</organism>
<dbReference type="RefSeq" id="WP_074980640.1">
    <property type="nucleotide sequence ID" value="NZ_BGPP01000005.1"/>
</dbReference>
<evidence type="ECO:0000256" key="1">
    <source>
        <dbReference type="ARBA" id="ARBA00006484"/>
    </source>
</evidence>
<keyword evidence="5" id="KW-1185">Reference proteome</keyword>
<name>A0AAQ1KFZ0_9PSED</name>
<dbReference type="Gene3D" id="3.40.50.720">
    <property type="entry name" value="NAD(P)-binding Rossmann-like Domain"/>
    <property type="match status" value="1"/>
</dbReference>
<keyword evidence="2" id="KW-0560">Oxidoreductase</keyword>
<dbReference type="SUPFAM" id="SSF51735">
    <property type="entry name" value="NAD(P)-binding Rossmann-fold domains"/>
    <property type="match status" value="1"/>
</dbReference>
<dbReference type="InterPro" id="IPR057326">
    <property type="entry name" value="KR_dom"/>
</dbReference>
<dbReference type="InterPro" id="IPR036291">
    <property type="entry name" value="NAD(P)-bd_dom_sf"/>
</dbReference>
<dbReference type="InterPro" id="IPR002347">
    <property type="entry name" value="SDR_fam"/>
</dbReference>
<reference evidence="4 5" key="1">
    <citation type="submission" date="2016-10" db="EMBL/GenBank/DDBJ databases">
        <authorList>
            <person name="Varghese N."/>
            <person name="Submissions S."/>
        </authorList>
    </citation>
    <scope>NUCLEOTIDE SEQUENCE [LARGE SCALE GENOMIC DNA]</scope>
    <source>
        <strain evidence="4 5">LMG 18378</strain>
    </source>
</reference>
<protein>
    <submittedName>
        <fullName evidence="4">3-oxoacyl-[acyl-carrier protein] reductase</fullName>
    </submittedName>
</protein>
<dbReference type="AlphaFoldDB" id="A0AAQ1KFZ0"/>
<gene>
    <name evidence="4" type="ORF">SAMN05216577_11352</name>
</gene>
<dbReference type="PANTHER" id="PTHR43639">
    <property type="entry name" value="OXIDOREDUCTASE, SHORT-CHAIN DEHYDROGENASE/REDUCTASE FAMILY (AFU_ORTHOLOGUE AFUA_5G02870)"/>
    <property type="match status" value="1"/>
</dbReference>
<comment type="similarity">
    <text evidence="1">Belongs to the short-chain dehydrogenases/reductases (SDR) family.</text>
</comment>
<comment type="caution">
    <text evidence="4">The sequence shown here is derived from an EMBL/GenBank/DDBJ whole genome shotgun (WGS) entry which is preliminary data.</text>
</comment>
<dbReference type="Proteomes" id="UP000183385">
    <property type="component" value="Unassembled WGS sequence"/>
</dbReference>
<evidence type="ECO:0000259" key="3">
    <source>
        <dbReference type="SMART" id="SM00822"/>
    </source>
</evidence>
<dbReference type="FunFam" id="3.40.50.720:FF:000084">
    <property type="entry name" value="Short-chain dehydrogenase reductase"/>
    <property type="match status" value="1"/>
</dbReference>
<sequence>MQSTHQGRVAVITGAAGALGHHFACHLARQGCHLAMADLSLPEEAVAAVRELGAEVYAEAFDLADAEALRRFAGKVLERFGRCDILVNNAAYMPLVPFAELTLECFRRFEAVNVEASLLLAQCFAPDMASRGYGRIVQIASSTVGNPMPNFAAYITTKMAGIGLVRALAAELGPQGITVNAISPGLTRTAASEKNLPPALFAAVCEQQLIKRNGVPEDLCGLLAFITSEEAGFITGQVLNADGGTVF</sequence>
<evidence type="ECO:0000256" key="2">
    <source>
        <dbReference type="ARBA" id="ARBA00023002"/>
    </source>
</evidence>
<feature type="domain" description="Ketoreductase" evidence="3">
    <location>
        <begin position="8"/>
        <end position="185"/>
    </location>
</feature>
<dbReference type="EMBL" id="FOLS01000013">
    <property type="protein sequence ID" value="SFC94539.1"/>
    <property type="molecule type" value="Genomic_DNA"/>
</dbReference>
<dbReference type="Pfam" id="PF13561">
    <property type="entry name" value="adh_short_C2"/>
    <property type="match status" value="1"/>
</dbReference>
<dbReference type="PANTHER" id="PTHR43639:SF1">
    <property type="entry name" value="SHORT-CHAIN DEHYDROGENASE_REDUCTASE FAMILY PROTEIN"/>
    <property type="match status" value="1"/>
</dbReference>
<dbReference type="GO" id="GO:0016491">
    <property type="term" value="F:oxidoreductase activity"/>
    <property type="evidence" value="ECO:0007669"/>
    <property type="project" value="UniProtKB-KW"/>
</dbReference>